<evidence type="ECO:0000313" key="1">
    <source>
        <dbReference type="EMBL" id="KAK1749092.1"/>
    </source>
</evidence>
<evidence type="ECO:0000313" key="2">
    <source>
        <dbReference type="Proteomes" id="UP001224775"/>
    </source>
</evidence>
<gene>
    <name evidence="1" type="ORF">QTG54_001031</name>
</gene>
<sequence length="246" mass="26852">MDATVECLTEQHNDAIFGGTYGADRTYNDAEFWQSIDPRDSIAGRLGLLLAQLDEISPDGGWDAYYTAGAGSYPDSLPMPKWSMITFMGHSQGAGHSAYLAATQDVHGAVLVSGPQDECEGCPEGTKFWIDEKFKSTKITAFAHGDATESFLEPTLPIMEDNWARMGVWDKPLMVKNVDDYVHYDVCKTPIVSKIAPSATSPCGRKGHCATALDDSAPVLENTDGKNVYIFAMDIWSTIADVDKCY</sequence>
<name>A0AAD8YPM8_9STRA</name>
<dbReference type="InterPro" id="IPR029058">
    <property type="entry name" value="AB_hydrolase_fold"/>
</dbReference>
<protein>
    <submittedName>
        <fullName evidence="1">Uncharacterized protein</fullName>
    </submittedName>
</protein>
<dbReference type="Proteomes" id="UP001224775">
    <property type="component" value="Unassembled WGS sequence"/>
</dbReference>
<accession>A0AAD8YPM8</accession>
<comment type="caution">
    <text evidence="1">The sequence shown here is derived from an EMBL/GenBank/DDBJ whole genome shotgun (WGS) entry which is preliminary data.</text>
</comment>
<organism evidence="1 2">
    <name type="scientific">Skeletonema marinoi</name>
    <dbReference type="NCBI Taxonomy" id="267567"/>
    <lineage>
        <taxon>Eukaryota</taxon>
        <taxon>Sar</taxon>
        <taxon>Stramenopiles</taxon>
        <taxon>Ochrophyta</taxon>
        <taxon>Bacillariophyta</taxon>
        <taxon>Coscinodiscophyceae</taxon>
        <taxon>Thalassiosirophycidae</taxon>
        <taxon>Thalassiosirales</taxon>
        <taxon>Skeletonemataceae</taxon>
        <taxon>Skeletonema</taxon>
        <taxon>Skeletonema marinoi-dohrnii complex</taxon>
    </lineage>
</organism>
<keyword evidence="2" id="KW-1185">Reference proteome</keyword>
<dbReference type="Gene3D" id="3.40.50.1820">
    <property type="entry name" value="alpha/beta hydrolase"/>
    <property type="match status" value="1"/>
</dbReference>
<dbReference type="AlphaFoldDB" id="A0AAD8YPM8"/>
<dbReference type="SUPFAM" id="SSF53474">
    <property type="entry name" value="alpha/beta-Hydrolases"/>
    <property type="match status" value="1"/>
</dbReference>
<reference evidence="1" key="1">
    <citation type="submission" date="2023-06" db="EMBL/GenBank/DDBJ databases">
        <title>Survivors Of The Sea: Transcriptome response of Skeletonema marinoi to long-term dormancy.</title>
        <authorList>
            <person name="Pinder M.I.M."/>
            <person name="Kourtchenko O."/>
            <person name="Robertson E.K."/>
            <person name="Larsson T."/>
            <person name="Maumus F."/>
            <person name="Osuna-Cruz C.M."/>
            <person name="Vancaester E."/>
            <person name="Stenow R."/>
            <person name="Vandepoele K."/>
            <person name="Ploug H."/>
            <person name="Bruchert V."/>
            <person name="Godhe A."/>
            <person name="Topel M."/>
        </authorList>
    </citation>
    <scope>NUCLEOTIDE SEQUENCE</scope>
    <source>
        <strain evidence="1">R05AC</strain>
    </source>
</reference>
<dbReference type="EMBL" id="JATAAI010000001">
    <property type="protein sequence ID" value="KAK1749092.1"/>
    <property type="molecule type" value="Genomic_DNA"/>
</dbReference>
<proteinExistence type="predicted"/>